<gene>
    <name evidence="6" type="ORF">LCGC14_1992740</name>
</gene>
<dbReference type="InterPro" id="IPR002078">
    <property type="entry name" value="Sigma_54_int"/>
</dbReference>
<protein>
    <recommendedName>
        <fullName evidence="5">Sigma-54 factor interaction domain-containing protein</fullName>
    </recommendedName>
</protein>
<dbReference type="Pfam" id="PF02954">
    <property type="entry name" value="HTH_8"/>
    <property type="match status" value="1"/>
</dbReference>
<evidence type="ECO:0000256" key="2">
    <source>
        <dbReference type="ARBA" id="ARBA00022840"/>
    </source>
</evidence>
<dbReference type="GO" id="GO:0006355">
    <property type="term" value="P:regulation of DNA-templated transcription"/>
    <property type="evidence" value="ECO:0007669"/>
    <property type="project" value="InterPro"/>
</dbReference>
<evidence type="ECO:0000256" key="1">
    <source>
        <dbReference type="ARBA" id="ARBA00022741"/>
    </source>
</evidence>
<dbReference type="GO" id="GO:0005524">
    <property type="term" value="F:ATP binding"/>
    <property type="evidence" value="ECO:0007669"/>
    <property type="project" value="UniProtKB-KW"/>
</dbReference>
<evidence type="ECO:0000259" key="5">
    <source>
        <dbReference type="PROSITE" id="PS50045"/>
    </source>
</evidence>
<dbReference type="PROSITE" id="PS00675">
    <property type="entry name" value="SIGMA54_INTERACT_1"/>
    <property type="match status" value="1"/>
</dbReference>
<dbReference type="PRINTS" id="PR01590">
    <property type="entry name" value="HTHFIS"/>
</dbReference>
<comment type="caution">
    <text evidence="6">The sequence shown here is derived from an EMBL/GenBank/DDBJ whole genome shotgun (WGS) entry which is preliminary data.</text>
</comment>
<reference evidence="6" key="1">
    <citation type="journal article" date="2015" name="Nature">
        <title>Complex archaea that bridge the gap between prokaryotes and eukaryotes.</title>
        <authorList>
            <person name="Spang A."/>
            <person name="Saw J.H."/>
            <person name="Jorgensen S.L."/>
            <person name="Zaremba-Niedzwiedzka K."/>
            <person name="Martijn J."/>
            <person name="Lind A.E."/>
            <person name="van Eijk R."/>
            <person name="Schleper C."/>
            <person name="Guy L."/>
            <person name="Ettema T.J."/>
        </authorList>
    </citation>
    <scope>NUCLEOTIDE SEQUENCE</scope>
</reference>
<evidence type="ECO:0000256" key="4">
    <source>
        <dbReference type="ARBA" id="ARBA00023163"/>
    </source>
</evidence>
<dbReference type="PROSITE" id="PS50045">
    <property type="entry name" value="SIGMA54_INTERACT_4"/>
    <property type="match status" value="1"/>
</dbReference>
<dbReference type="GO" id="GO:0043565">
    <property type="term" value="F:sequence-specific DNA binding"/>
    <property type="evidence" value="ECO:0007669"/>
    <property type="project" value="InterPro"/>
</dbReference>
<dbReference type="InterPro" id="IPR058031">
    <property type="entry name" value="AAA_lid_NorR"/>
</dbReference>
<dbReference type="SUPFAM" id="SSF46689">
    <property type="entry name" value="Homeodomain-like"/>
    <property type="match status" value="1"/>
</dbReference>
<dbReference type="EMBL" id="LAZR01022508">
    <property type="protein sequence ID" value="KKL81638.1"/>
    <property type="molecule type" value="Genomic_DNA"/>
</dbReference>
<dbReference type="Pfam" id="PF25601">
    <property type="entry name" value="AAA_lid_14"/>
    <property type="match status" value="1"/>
</dbReference>
<proteinExistence type="predicted"/>
<name>A0A0F9F5R6_9ZZZZ</name>
<keyword evidence="1" id="KW-0547">Nucleotide-binding</keyword>
<dbReference type="Pfam" id="PF00158">
    <property type="entry name" value="Sigma54_activat"/>
    <property type="match status" value="1"/>
</dbReference>
<accession>A0A0F9F5R6</accession>
<evidence type="ECO:0000256" key="3">
    <source>
        <dbReference type="ARBA" id="ARBA00023015"/>
    </source>
</evidence>
<dbReference type="InterPro" id="IPR025662">
    <property type="entry name" value="Sigma_54_int_dom_ATP-bd_1"/>
</dbReference>
<dbReference type="Gene3D" id="3.40.50.300">
    <property type="entry name" value="P-loop containing nucleotide triphosphate hydrolases"/>
    <property type="match status" value="1"/>
</dbReference>
<feature type="domain" description="Sigma-54 factor interaction" evidence="5">
    <location>
        <begin position="1"/>
        <end position="218"/>
    </location>
</feature>
<dbReference type="InterPro" id="IPR003593">
    <property type="entry name" value="AAA+_ATPase"/>
</dbReference>
<dbReference type="SUPFAM" id="SSF52540">
    <property type="entry name" value="P-loop containing nucleoside triphosphate hydrolases"/>
    <property type="match status" value="1"/>
</dbReference>
<dbReference type="Gene3D" id="1.10.8.60">
    <property type="match status" value="1"/>
</dbReference>
<evidence type="ECO:0000313" key="6">
    <source>
        <dbReference type="EMBL" id="KKL81638.1"/>
    </source>
</evidence>
<keyword evidence="3" id="KW-0805">Transcription regulation</keyword>
<dbReference type="Gene3D" id="1.10.10.60">
    <property type="entry name" value="Homeodomain-like"/>
    <property type="match status" value="1"/>
</dbReference>
<dbReference type="CDD" id="cd00009">
    <property type="entry name" value="AAA"/>
    <property type="match status" value="1"/>
</dbReference>
<dbReference type="AlphaFoldDB" id="A0A0F9F5R6"/>
<dbReference type="PANTHER" id="PTHR32071">
    <property type="entry name" value="TRANSCRIPTIONAL REGULATORY PROTEIN"/>
    <property type="match status" value="1"/>
</dbReference>
<feature type="non-terminal residue" evidence="6">
    <location>
        <position position="1"/>
    </location>
</feature>
<keyword evidence="2" id="KW-0067">ATP-binding</keyword>
<sequence>VSLLEYAQLAADNDSTVLIYGETGVGKGVLARWIHERSDRSGKPFVEVNCSSLRGDLLSSELFGHAKGSFTSAVSDREGLVEVADRGTLFLDEIGDMDMAVQAQFLKVIEEKSYRRVGETNVRHSNFRLICATNRDLQKEAEEGVFRKDLFFRINVLPLFISPLARGASDIPGLVAYFFEDMGLEAGSLDPSVMQVLTSYPWPGNIREMKNVLERAVLLARGEPLLLEHLPGISPAPGTAPTASSGGVKSLHDVEEEYIASVIKQCGGDMHRASDLLGVSRATLYRKMKRLKD</sequence>
<dbReference type="InterPro" id="IPR027417">
    <property type="entry name" value="P-loop_NTPase"/>
</dbReference>
<organism evidence="6">
    <name type="scientific">marine sediment metagenome</name>
    <dbReference type="NCBI Taxonomy" id="412755"/>
    <lineage>
        <taxon>unclassified sequences</taxon>
        <taxon>metagenomes</taxon>
        <taxon>ecological metagenomes</taxon>
    </lineage>
</organism>
<dbReference type="SMART" id="SM00382">
    <property type="entry name" value="AAA"/>
    <property type="match status" value="1"/>
</dbReference>
<dbReference type="InterPro" id="IPR002197">
    <property type="entry name" value="HTH_Fis"/>
</dbReference>
<dbReference type="InterPro" id="IPR009057">
    <property type="entry name" value="Homeodomain-like_sf"/>
</dbReference>
<keyword evidence="4" id="KW-0804">Transcription</keyword>
<dbReference type="FunFam" id="3.40.50.300:FF:000006">
    <property type="entry name" value="DNA-binding transcriptional regulator NtrC"/>
    <property type="match status" value="1"/>
</dbReference>